<dbReference type="InterPro" id="IPR039246">
    <property type="entry name" value="Flagellar_FlgA"/>
</dbReference>
<dbReference type="GO" id="GO:0044780">
    <property type="term" value="P:bacterial-type flagellum assembly"/>
    <property type="evidence" value="ECO:0007669"/>
    <property type="project" value="InterPro"/>
</dbReference>
<evidence type="ECO:0000256" key="2">
    <source>
        <dbReference type="ARBA" id="ARBA00022729"/>
    </source>
</evidence>
<name>A0A0S7Y4V8_UNCSA</name>
<dbReference type="Proteomes" id="UP000051861">
    <property type="component" value="Unassembled WGS sequence"/>
</dbReference>
<dbReference type="InterPro" id="IPR017585">
    <property type="entry name" value="SAF_FlgA"/>
</dbReference>
<proteinExistence type="inferred from homology"/>
<protein>
    <recommendedName>
        <fullName evidence="4">Flagella basal body P-ring formation protein FlgA</fullName>
    </recommendedName>
</protein>
<dbReference type="EMBL" id="LIZX01000014">
    <property type="protein sequence ID" value="KPJ69790.1"/>
    <property type="molecule type" value="Genomic_DNA"/>
</dbReference>
<reference evidence="6 7" key="1">
    <citation type="journal article" date="2015" name="Microbiome">
        <title>Genomic resolution of linkages in carbon, nitrogen, and sulfur cycling among widespread estuary sediment bacteria.</title>
        <authorList>
            <person name="Baker B.J."/>
            <person name="Lazar C.S."/>
            <person name="Teske A.P."/>
            <person name="Dick G.J."/>
        </authorList>
    </citation>
    <scope>NUCLEOTIDE SEQUENCE [LARGE SCALE GENOMIC DNA]</scope>
    <source>
        <strain evidence="6">DG_54_3</strain>
    </source>
</reference>
<organism evidence="6 7">
    <name type="scientific">candidate division WOR-1 bacterium DG_54_3</name>
    <dbReference type="NCBI Taxonomy" id="1703775"/>
    <lineage>
        <taxon>Bacteria</taxon>
        <taxon>Bacillati</taxon>
        <taxon>Saganbacteria</taxon>
    </lineage>
</organism>
<comment type="function">
    <text evidence="4">Involved in the assembly process of the P-ring formation. It may associate with FlgF on the rod constituting a structure essential for the P-ring assembly or may act as a modulator protein for the P-ring assembly.</text>
</comment>
<dbReference type="PANTHER" id="PTHR36307">
    <property type="entry name" value="FLAGELLA BASAL BODY P-RING FORMATION PROTEIN FLGA"/>
    <property type="match status" value="1"/>
</dbReference>
<dbReference type="Pfam" id="PF13144">
    <property type="entry name" value="ChapFlgA"/>
    <property type="match status" value="1"/>
</dbReference>
<dbReference type="AlphaFoldDB" id="A0A0S7Y4V8"/>
<evidence type="ECO:0000256" key="1">
    <source>
        <dbReference type="ARBA" id="ARBA00004418"/>
    </source>
</evidence>
<evidence type="ECO:0000259" key="5">
    <source>
        <dbReference type="SMART" id="SM00858"/>
    </source>
</evidence>
<evidence type="ECO:0000313" key="6">
    <source>
        <dbReference type="EMBL" id="KPJ69790.1"/>
    </source>
</evidence>
<dbReference type="GO" id="GO:0042597">
    <property type="term" value="C:periplasmic space"/>
    <property type="evidence" value="ECO:0007669"/>
    <property type="project" value="UniProtKB-SubCell"/>
</dbReference>
<evidence type="ECO:0000256" key="4">
    <source>
        <dbReference type="RuleBase" id="RU362063"/>
    </source>
</evidence>
<dbReference type="PANTHER" id="PTHR36307:SF1">
    <property type="entry name" value="FLAGELLA BASAL BODY P-RING FORMATION PROTEIN FLGA"/>
    <property type="match status" value="1"/>
</dbReference>
<keyword evidence="3 4" id="KW-0574">Periplasm</keyword>
<dbReference type="CDD" id="cd11614">
    <property type="entry name" value="SAF_CpaB_FlgA_like"/>
    <property type="match status" value="1"/>
</dbReference>
<dbReference type="Gene3D" id="3.90.1210.10">
    <property type="entry name" value="Antifreeze-like/N-acetylneuraminic acid synthase C-terminal domain"/>
    <property type="match status" value="1"/>
</dbReference>
<comment type="caution">
    <text evidence="6">The sequence shown here is derived from an EMBL/GenBank/DDBJ whole genome shotgun (WGS) entry which is preliminary data.</text>
</comment>
<sequence length="231" mass="26343">MSLLIVNWSLSARALDNPEQKLAEVIEDYVITRYPDWIGLEIRVTFKHANKIFEDLRGVDEDADFEIVEVYKDFKPVGNVIFPIKVSAGGISKKLFIRARVEVFSKVVVAQKGIKRGEIITDEDLALEERDIAMLPQKYFEKLEQVVETEAKTTIPKESTIFEWMIKEIPLVHRGDEVSILVTAPDLVVKTKGMVLEDGYLDKKIKVKRVESNKTLEGILISPDEVEVKLK</sequence>
<feature type="domain" description="SAF" evidence="5">
    <location>
        <begin position="105"/>
        <end position="167"/>
    </location>
</feature>
<dbReference type="SMART" id="SM00858">
    <property type="entry name" value="SAF"/>
    <property type="match status" value="1"/>
</dbReference>
<keyword evidence="2" id="KW-0732">Signal</keyword>
<evidence type="ECO:0000256" key="3">
    <source>
        <dbReference type="ARBA" id="ARBA00022764"/>
    </source>
</evidence>
<accession>A0A0S7Y4V8</accession>
<gene>
    <name evidence="6" type="ORF">AMJ44_02475</name>
</gene>
<keyword evidence="4" id="KW-1005">Bacterial flagellum biogenesis</keyword>
<evidence type="ECO:0000313" key="7">
    <source>
        <dbReference type="Proteomes" id="UP000051861"/>
    </source>
</evidence>
<comment type="subcellular location">
    <subcellularLocation>
        <location evidence="1 4">Periplasm</location>
    </subcellularLocation>
</comment>
<dbReference type="InterPro" id="IPR013974">
    <property type="entry name" value="SAF"/>
</dbReference>
<dbReference type="Gene3D" id="2.30.30.760">
    <property type="match status" value="1"/>
</dbReference>
<dbReference type="NCBIfam" id="TIGR03170">
    <property type="entry name" value="flgA_cterm"/>
    <property type="match status" value="1"/>
</dbReference>
<comment type="similarity">
    <text evidence="4">Belongs to the FlgA family.</text>
</comment>